<dbReference type="RefSeq" id="WP_369456212.1">
    <property type="nucleotide sequence ID" value="NZ_JBGCUO010000002.1"/>
</dbReference>
<dbReference type="InterPro" id="IPR059101">
    <property type="entry name" value="NFACT-R_2"/>
</dbReference>
<dbReference type="InterPro" id="IPR014729">
    <property type="entry name" value="Rossmann-like_a/b/a_fold"/>
</dbReference>
<dbReference type="SUPFAM" id="SSF52402">
    <property type="entry name" value="Adenine nucleotide alpha hydrolases-like"/>
    <property type="match status" value="1"/>
</dbReference>
<gene>
    <name evidence="2" type="ORF">AB5I84_12345</name>
</gene>
<organism evidence="2 3">
    <name type="scientific">Isoalcanivorax beigongshangi</name>
    <dbReference type="NCBI Taxonomy" id="3238810"/>
    <lineage>
        <taxon>Bacteria</taxon>
        <taxon>Pseudomonadati</taxon>
        <taxon>Pseudomonadota</taxon>
        <taxon>Gammaproteobacteria</taxon>
        <taxon>Oceanospirillales</taxon>
        <taxon>Alcanivoracaceae</taxon>
        <taxon>Isoalcanivorax</taxon>
    </lineage>
</organism>
<dbReference type="Pfam" id="PF03054">
    <property type="entry name" value="tRNA_Me_trans"/>
    <property type="match status" value="1"/>
</dbReference>
<dbReference type="EMBL" id="JBGCUO010000002">
    <property type="protein sequence ID" value="MEY1662942.1"/>
    <property type="molecule type" value="Genomic_DNA"/>
</dbReference>
<dbReference type="PANTHER" id="PTHR11933:SF6">
    <property type="entry name" value="THIL AANH DOMAIN-CONTAINING PROTEIN"/>
    <property type="match status" value="1"/>
</dbReference>
<evidence type="ECO:0000313" key="2">
    <source>
        <dbReference type="EMBL" id="MEY1662942.1"/>
    </source>
</evidence>
<dbReference type="Pfam" id="PF18297">
    <property type="entry name" value="NFACT-R_2"/>
    <property type="match status" value="1"/>
</dbReference>
<feature type="domain" description="NFACT protein RNA binding" evidence="1">
    <location>
        <begin position="269"/>
        <end position="371"/>
    </location>
</feature>
<proteinExistence type="predicted"/>
<evidence type="ECO:0000313" key="3">
    <source>
        <dbReference type="Proteomes" id="UP001562065"/>
    </source>
</evidence>
<evidence type="ECO:0000259" key="1">
    <source>
        <dbReference type="Pfam" id="PF18297"/>
    </source>
</evidence>
<name>A0ABV4AJF0_9GAMM</name>
<protein>
    <submittedName>
        <fullName evidence="2">tRNA (5-methylaminomethyl-2-thiouridylate)-methyltransferase</fullName>
    </submittedName>
</protein>
<dbReference type="Gene3D" id="3.40.50.620">
    <property type="entry name" value="HUPs"/>
    <property type="match status" value="1"/>
</dbReference>
<sequence>MNTEQVEIRPGETPPRRRRALALVSGGLDSMLAVKVMQAQGIEVEGVNFYTGFCVEGHTHAIRERDRKKPKRNNALWVAEQLGIKLHIIDISEEYKNVVLYPQYGYGAHMNPCLDCKIFMVNKATLMLRQAEDLAEQCAADGDGFDFIITGEVIGQRPKSQLKWTMPLIARESGAEDRLLRPLCAKNLPPTLPEREGWVDREQLHSITGRSRAPQMALAKAFGLEEYAQPAGGCCFLTDESYSKKLGDLWQARKRKDYDLDDILLLKIGRHLRPRPHFKLIISREAGETEFLQGYRYQFSSFEMVSHGGPLTLIDGEFESEEEALWAASIVARFSQGREAEEVTMTWQAPKGVGKLLKVKPMPADDIPKEWHVGGT</sequence>
<comment type="caution">
    <text evidence="2">The sequence shown here is derived from an EMBL/GenBank/DDBJ whole genome shotgun (WGS) entry which is preliminary data.</text>
</comment>
<dbReference type="PANTHER" id="PTHR11933">
    <property type="entry name" value="TRNA 5-METHYLAMINOMETHYL-2-THIOURIDYLATE -METHYLTRANSFERASE"/>
    <property type="match status" value="1"/>
</dbReference>
<reference evidence="2 3" key="1">
    <citation type="submission" date="2024-07" db="EMBL/GenBank/DDBJ databases">
        <authorList>
            <person name="Ren Q."/>
        </authorList>
    </citation>
    <scope>NUCLEOTIDE SEQUENCE [LARGE SCALE GENOMIC DNA]</scope>
    <source>
        <strain evidence="2 3">REN37</strain>
    </source>
</reference>
<dbReference type="Proteomes" id="UP001562065">
    <property type="component" value="Unassembled WGS sequence"/>
</dbReference>
<accession>A0ABV4AJF0</accession>
<keyword evidence="3" id="KW-1185">Reference proteome</keyword>